<evidence type="ECO:0000313" key="11">
    <source>
        <dbReference type="Proteomes" id="UP000824112"/>
    </source>
</evidence>
<dbReference type="GO" id="GO:0141197">
    <property type="term" value="F:4-hydroxy-3-methylbut-2-enyl-diphosphate synthase activity (flavodoxin)"/>
    <property type="evidence" value="ECO:0007669"/>
    <property type="project" value="UniProtKB-EC"/>
</dbReference>
<evidence type="ECO:0000256" key="5">
    <source>
        <dbReference type="ARBA" id="ARBA00023014"/>
    </source>
</evidence>
<feature type="binding site" evidence="7">
    <location>
        <position position="502"/>
    </location>
    <ligand>
        <name>[4Fe-4S] cluster</name>
        <dbReference type="ChEBI" id="CHEBI:49883"/>
    </ligand>
</feature>
<dbReference type="PANTHER" id="PTHR30454:SF0">
    <property type="entry name" value="4-HYDROXY-3-METHYLBUT-2-EN-1-YL DIPHOSPHATE SYNTHASE (FERREDOXIN), CHLOROPLASTIC"/>
    <property type="match status" value="1"/>
</dbReference>
<keyword evidence="3 7" id="KW-0560">Oxidoreductase</keyword>
<evidence type="ECO:0000256" key="1">
    <source>
        <dbReference type="ARBA" id="ARBA00022485"/>
    </source>
</evidence>
<evidence type="ECO:0000256" key="7">
    <source>
        <dbReference type="HAMAP-Rule" id="MF_00159"/>
    </source>
</evidence>
<evidence type="ECO:0000256" key="2">
    <source>
        <dbReference type="ARBA" id="ARBA00022723"/>
    </source>
</evidence>
<gene>
    <name evidence="7" type="primary">ispG</name>
    <name evidence="10" type="ORF">IAB03_04750</name>
</gene>
<dbReference type="InterPro" id="IPR058578">
    <property type="entry name" value="IspG_TIM"/>
</dbReference>
<keyword evidence="6 7" id="KW-0414">Isoprene biosynthesis</keyword>
<dbReference type="InterPro" id="IPR004588">
    <property type="entry name" value="IspG_bac-typ"/>
</dbReference>
<reference evidence="10" key="2">
    <citation type="journal article" date="2021" name="PeerJ">
        <title>Extensive microbial diversity within the chicken gut microbiome revealed by metagenomics and culture.</title>
        <authorList>
            <person name="Gilroy R."/>
            <person name="Ravi A."/>
            <person name="Getino M."/>
            <person name="Pursley I."/>
            <person name="Horton D.L."/>
            <person name="Alikhan N.F."/>
            <person name="Baker D."/>
            <person name="Gharbi K."/>
            <person name="Hall N."/>
            <person name="Watson M."/>
            <person name="Adriaenssens E.M."/>
            <person name="Foster-Nyarko E."/>
            <person name="Jarju S."/>
            <person name="Secka A."/>
            <person name="Antonio M."/>
            <person name="Oren A."/>
            <person name="Chaudhuri R.R."/>
            <person name="La Ragione R."/>
            <person name="Hildebrand F."/>
            <person name="Pallen M.J."/>
        </authorList>
    </citation>
    <scope>NUCLEOTIDE SEQUENCE</scope>
    <source>
        <strain evidence="10">CHK158-818</strain>
    </source>
</reference>
<protein>
    <recommendedName>
        <fullName evidence="7">4-hydroxy-3-methylbut-2-en-1-yl diphosphate synthase (flavodoxin)</fullName>
        <ecNumber evidence="7">1.17.7.3</ecNumber>
    </recommendedName>
    <alternativeName>
        <fullName evidence="7">1-hydroxy-2-methyl-2-(E)-butenyl 4-diphosphate synthase</fullName>
    </alternativeName>
</protein>
<accession>A0A9D1M7K5</accession>
<dbReference type="InterPro" id="IPR058579">
    <property type="entry name" value="IspG_C"/>
</dbReference>
<keyword evidence="4 7" id="KW-0408">Iron</keyword>
<dbReference type="FunFam" id="3.20.20.20:FF:000005">
    <property type="entry name" value="4-hydroxy-3-methylbut-2-en-1-yl diphosphate synthase (flavodoxin)"/>
    <property type="match status" value="1"/>
</dbReference>
<reference evidence="10" key="1">
    <citation type="submission" date="2020-10" db="EMBL/GenBank/DDBJ databases">
        <authorList>
            <person name="Gilroy R."/>
        </authorList>
    </citation>
    <scope>NUCLEOTIDE SEQUENCE</scope>
    <source>
        <strain evidence="10">CHK158-818</strain>
    </source>
</reference>
<comment type="cofactor">
    <cofactor evidence="7">
        <name>[4Fe-4S] cluster</name>
        <dbReference type="ChEBI" id="CHEBI:49883"/>
    </cofactor>
    <text evidence="7">Binds 1 [4Fe-4S] cluster.</text>
</comment>
<dbReference type="GO" id="GO:0005506">
    <property type="term" value="F:iron ion binding"/>
    <property type="evidence" value="ECO:0007669"/>
    <property type="project" value="InterPro"/>
</dbReference>
<dbReference type="Pfam" id="PF04551">
    <property type="entry name" value="GcpE"/>
    <property type="match status" value="1"/>
</dbReference>
<dbReference type="Gene3D" id="3.20.20.20">
    <property type="entry name" value="Dihydropteroate synthase-like"/>
    <property type="match status" value="1"/>
</dbReference>
<dbReference type="PIRSF" id="PIRSF037336">
    <property type="entry name" value="IspG_like"/>
    <property type="match status" value="1"/>
</dbReference>
<dbReference type="Proteomes" id="UP000824112">
    <property type="component" value="Unassembled WGS sequence"/>
</dbReference>
<proteinExistence type="inferred from homology"/>
<comment type="catalytic activity">
    <reaction evidence="7">
        <text>(2E)-4-hydroxy-3-methylbut-2-enyl diphosphate + oxidized [flavodoxin] + H2O + 2 H(+) = 2-C-methyl-D-erythritol 2,4-cyclic diphosphate + reduced [flavodoxin]</text>
        <dbReference type="Rhea" id="RHEA:43604"/>
        <dbReference type="Rhea" id="RHEA-COMP:10622"/>
        <dbReference type="Rhea" id="RHEA-COMP:10623"/>
        <dbReference type="ChEBI" id="CHEBI:15377"/>
        <dbReference type="ChEBI" id="CHEBI:15378"/>
        <dbReference type="ChEBI" id="CHEBI:57618"/>
        <dbReference type="ChEBI" id="CHEBI:58210"/>
        <dbReference type="ChEBI" id="CHEBI:58483"/>
        <dbReference type="ChEBI" id="CHEBI:128753"/>
        <dbReference type="EC" id="1.17.7.3"/>
    </reaction>
</comment>
<dbReference type="GO" id="GO:0016114">
    <property type="term" value="P:terpenoid biosynthetic process"/>
    <property type="evidence" value="ECO:0007669"/>
    <property type="project" value="InterPro"/>
</dbReference>
<name>A0A9D1M7K5_9BACT</name>
<feature type="binding site" evidence="7">
    <location>
        <position position="540"/>
    </location>
    <ligand>
        <name>[4Fe-4S] cluster</name>
        <dbReference type="ChEBI" id="CHEBI:49883"/>
    </ligand>
</feature>
<dbReference type="InterPro" id="IPR045854">
    <property type="entry name" value="NO2/SO3_Rdtase_4Fe4S_sf"/>
</dbReference>
<comment type="function">
    <text evidence="7">Converts 2C-methyl-D-erythritol 2,4-cyclodiphosphate (ME-2,4cPP) into 1-hydroxy-2-methyl-2-(E)-butenyl 4-diphosphate.</text>
</comment>
<keyword evidence="1 7" id="KW-0004">4Fe-4S</keyword>
<dbReference type="AlphaFoldDB" id="A0A9D1M7K5"/>
<evidence type="ECO:0000259" key="8">
    <source>
        <dbReference type="Pfam" id="PF04551"/>
    </source>
</evidence>
<feature type="domain" description="IspG C-terminal" evidence="9">
    <location>
        <begin position="495"/>
        <end position="583"/>
    </location>
</feature>
<dbReference type="EMBL" id="DVNA01000111">
    <property type="protein sequence ID" value="HIU55104.1"/>
    <property type="molecule type" value="Genomic_DNA"/>
</dbReference>
<dbReference type="GO" id="GO:0051539">
    <property type="term" value="F:4 iron, 4 sulfur cluster binding"/>
    <property type="evidence" value="ECO:0007669"/>
    <property type="project" value="UniProtKB-UniRule"/>
</dbReference>
<dbReference type="PANTHER" id="PTHR30454">
    <property type="entry name" value="4-HYDROXY-3-METHYLBUT-2-EN-1-YL DIPHOSPHATE SYNTHASE"/>
    <property type="match status" value="1"/>
</dbReference>
<evidence type="ECO:0000256" key="3">
    <source>
        <dbReference type="ARBA" id="ARBA00023002"/>
    </source>
</evidence>
<dbReference type="GO" id="GO:0046429">
    <property type="term" value="F:4-hydroxy-3-methylbut-2-en-1-yl diphosphate synthase activity (ferredoxin)"/>
    <property type="evidence" value="ECO:0007669"/>
    <property type="project" value="UniProtKB-UniRule"/>
</dbReference>
<evidence type="ECO:0000256" key="6">
    <source>
        <dbReference type="ARBA" id="ARBA00023229"/>
    </source>
</evidence>
<evidence type="ECO:0000259" key="9">
    <source>
        <dbReference type="Pfam" id="PF26540"/>
    </source>
</evidence>
<feature type="binding site" evidence="7">
    <location>
        <position position="533"/>
    </location>
    <ligand>
        <name>[4Fe-4S] cluster</name>
        <dbReference type="ChEBI" id="CHEBI:49883"/>
    </ligand>
</feature>
<keyword evidence="5 7" id="KW-0411">Iron-sulfur</keyword>
<dbReference type="NCBIfam" id="NF002534">
    <property type="entry name" value="PRK02048.1"/>
    <property type="match status" value="1"/>
</dbReference>
<dbReference type="InterPro" id="IPR011005">
    <property type="entry name" value="Dihydropteroate_synth-like_sf"/>
</dbReference>
<dbReference type="HAMAP" id="MF_00159">
    <property type="entry name" value="IspG"/>
    <property type="match status" value="1"/>
</dbReference>
<evidence type="ECO:0000313" key="10">
    <source>
        <dbReference type="EMBL" id="HIU55104.1"/>
    </source>
</evidence>
<comment type="similarity">
    <text evidence="7">Belongs to the IspG family.</text>
</comment>
<comment type="caution">
    <text evidence="10">The sequence shown here is derived from an EMBL/GenBank/DDBJ whole genome shotgun (WGS) entry which is preliminary data.</text>
</comment>
<dbReference type="InterPro" id="IPR017178">
    <property type="entry name" value="IspG_atypical"/>
</dbReference>
<dbReference type="NCBIfam" id="TIGR00612">
    <property type="entry name" value="ispG_gcpE"/>
    <property type="match status" value="1"/>
</dbReference>
<organism evidence="10 11">
    <name type="scientific">Candidatus Gallibacteroides avistercoris</name>
    <dbReference type="NCBI Taxonomy" id="2840833"/>
    <lineage>
        <taxon>Bacteria</taxon>
        <taxon>Pseudomonadati</taxon>
        <taxon>Bacteroidota</taxon>
        <taxon>Bacteroidia</taxon>
        <taxon>Bacteroidales</taxon>
        <taxon>Bacteroidaceae</taxon>
        <taxon>Bacteroidaceae incertae sedis</taxon>
        <taxon>Candidatus Gallibacteroides</taxon>
    </lineage>
</organism>
<dbReference type="Pfam" id="PF26540">
    <property type="entry name" value="GcpE_C"/>
    <property type="match status" value="1"/>
</dbReference>
<dbReference type="SUPFAM" id="SSF56014">
    <property type="entry name" value="Nitrite and sulphite reductase 4Fe-4S domain-like"/>
    <property type="match status" value="1"/>
</dbReference>
<evidence type="ECO:0000256" key="4">
    <source>
        <dbReference type="ARBA" id="ARBA00023004"/>
    </source>
</evidence>
<feature type="binding site" evidence="7">
    <location>
        <position position="499"/>
    </location>
    <ligand>
        <name>[4Fe-4S] cluster</name>
        <dbReference type="ChEBI" id="CHEBI:49883"/>
    </ligand>
</feature>
<comment type="pathway">
    <text evidence="7">Isoprenoid biosynthesis; isopentenyl diphosphate biosynthesis via DXP pathway; isopentenyl diphosphate from 1-deoxy-D-xylulose 5-phosphate: step 5/6.</text>
</comment>
<dbReference type="GO" id="GO:0019288">
    <property type="term" value="P:isopentenyl diphosphate biosynthetic process, methylerythritol 4-phosphate pathway"/>
    <property type="evidence" value="ECO:0007669"/>
    <property type="project" value="UniProtKB-UniRule"/>
</dbReference>
<dbReference type="EC" id="1.17.7.3" evidence="7"/>
<sequence length="590" mass="65188">MSYFNYCRRKSSEVAIGHTPLGGDNPLRIQSMTNTSTLDTASSVEQCIRIIDAGADYVRLTAQGEREARNLGEIRRELDRRGYRTPLIADIHFNPKAAYEAARQVEKVRINPGNFVDSARTFKKIEFTDQEYAQEIEKIRKRFVPFLDICRQHGTAIRIGVNHGSLSDRIMSRYGDTPEGMVESCLEFLRICQSEDFRNVVISIKASNTGVMVRTVRLLVREMEREQMHYPLHLGVTEAGDGEEGRIKSAVGIGALLADGIGDTIRVSLSESPEAEIPVARQLASYIARRSGHAPIDGQLAPGYDYCNPLRRISRKVGIIGGGQAPVVVAPAGTSGGESQPDFQLLPTGQLTDGTTTYPLWRLEEPDPITPPDAPHFLLLDCNELTSQTAARIRALPDTVLVVRTSHPNCVGEWRMFFHRAMLFGIENPVILTKEYDESEEESLQLKAAADFGALFLDGFGDGIWIQNRQPTRIDTAKTAFAILQAVRLRITRTEYISCPGCGRTLFNLQETIARIKAATQGQTGLKIGIMGCIVNGPGEMADADYGYVGAGRGKVSLYKGKTCVEQHIDESLAVEKLIELIRTNGDWKA</sequence>
<dbReference type="Gene3D" id="3.30.413.10">
    <property type="entry name" value="Sulfite Reductase Hemoprotein, domain 1"/>
    <property type="match status" value="1"/>
</dbReference>
<keyword evidence="2 7" id="KW-0479">Metal-binding</keyword>
<feature type="domain" description="IspG TIM-barrel" evidence="8">
    <location>
        <begin position="12"/>
        <end position="280"/>
    </location>
</feature>